<evidence type="ECO:0000313" key="1">
    <source>
        <dbReference type="EMBL" id="MBO1322247.1"/>
    </source>
</evidence>
<accession>A0A8J7U5Z8</accession>
<dbReference type="RefSeq" id="WP_207862219.1">
    <property type="nucleotide sequence ID" value="NZ_JAFREP010000033.1"/>
</dbReference>
<keyword evidence="2" id="KW-1185">Reference proteome</keyword>
<evidence type="ECO:0000313" key="2">
    <source>
        <dbReference type="Proteomes" id="UP000664417"/>
    </source>
</evidence>
<protein>
    <submittedName>
        <fullName evidence="1">Uncharacterized protein</fullName>
    </submittedName>
</protein>
<dbReference type="AlphaFoldDB" id="A0A8J7U5Z8"/>
<dbReference type="Proteomes" id="UP000664417">
    <property type="component" value="Unassembled WGS sequence"/>
</dbReference>
<sequence length="311" mass="35815">MIFLFFMLVAEPPTILVVRSESPTYETFNIAFERELEADFGHFTTETLVVERKKGHEPFSKAMAKPPRVLVMVDRWPAELYTWWLEEKAPPDFTPPPAILLYNVQIEKHINKIPNSTGIRFNIPAVTGIINLRSISPEIKRVGVLYRPILATQFERERRLAKPEGVELVGHQLSTKTTVNEIKSGLRALKRNKVQAYWLFNDPHMLTPELLSKAWIPRVEQYRIPVIVGVNSLMGRVKLGNLAIFPDIEGLAGQAFQIVLDLEDNEWQAAEIGLQHPHSVKKYFNRANWPRRLFINDQILNEEFDAIITLE</sequence>
<comment type="caution">
    <text evidence="1">The sequence shown here is derived from an EMBL/GenBank/DDBJ whole genome shotgun (WGS) entry which is preliminary data.</text>
</comment>
<dbReference type="EMBL" id="JAFREP010000033">
    <property type="protein sequence ID" value="MBO1322247.1"/>
    <property type="molecule type" value="Genomic_DNA"/>
</dbReference>
<dbReference type="Gene3D" id="3.40.50.2300">
    <property type="match status" value="1"/>
</dbReference>
<proteinExistence type="predicted"/>
<gene>
    <name evidence="1" type="ORF">J3U88_27480</name>
</gene>
<name>A0A8J7U5Z8_9BACT</name>
<organism evidence="1 2">
    <name type="scientific">Acanthopleuribacter pedis</name>
    <dbReference type="NCBI Taxonomy" id="442870"/>
    <lineage>
        <taxon>Bacteria</taxon>
        <taxon>Pseudomonadati</taxon>
        <taxon>Acidobacteriota</taxon>
        <taxon>Holophagae</taxon>
        <taxon>Acanthopleuribacterales</taxon>
        <taxon>Acanthopleuribacteraceae</taxon>
        <taxon>Acanthopleuribacter</taxon>
    </lineage>
</organism>
<reference evidence="1" key="1">
    <citation type="submission" date="2021-03" db="EMBL/GenBank/DDBJ databases">
        <authorList>
            <person name="Wang G."/>
        </authorList>
    </citation>
    <scope>NUCLEOTIDE SEQUENCE</scope>
    <source>
        <strain evidence="1">KCTC 12899</strain>
    </source>
</reference>